<keyword evidence="6" id="KW-0744">Spermatogenesis</keyword>
<gene>
    <name evidence="8" type="ORF">ACJMK2_037599</name>
</gene>
<evidence type="ECO:0000256" key="1">
    <source>
        <dbReference type="ARBA" id="ARBA00002540"/>
    </source>
</evidence>
<dbReference type="EMBL" id="JBJQND010000006">
    <property type="protein sequence ID" value="KAL3874611.1"/>
    <property type="molecule type" value="Genomic_DNA"/>
</dbReference>
<feature type="region of interest" description="Disordered" evidence="7">
    <location>
        <begin position="1"/>
        <end position="84"/>
    </location>
</feature>
<feature type="compositionally biased region" description="Acidic residues" evidence="7">
    <location>
        <begin position="36"/>
        <end position="46"/>
    </location>
</feature>
<sequence length="237" mass="26117">MAPVPNEEKDKNPSNSGDIRSEDVDIPDLVINIDSSDSEDDYDGVVEDSFMGYIPLPQEPDGGPNSDHSSGEANTGETLNESHGNDLNAALSMEADPVLVNQQDLSHGIQQSSYMQVPELAAPDKNSLLWNQPRQPDAQQPVMDRDEADKIISVMSNFKLPASHIPEWANSISEEEWKKNIVLRLRSGTQPNQHGPVETNNKQKKEERCLTDTNLSAVCSEKTDDNKSDCTQSENTS</sequence>
<evidence type="ECO:0000256" key="2">
    <source>
        <dbReference type="ARBA" id="ARBA00022245"/>
    </source>
</evidence>
<evidence type="ECO:0000256" key="6">
    <source>
        <dbReference type="ARBA" id="ARBA00022871"/>
    </source>
</evidence>
<evidence type="ECO:0000313" key="8">
    <source>
        <dbReference type="EMBL" id="KAL3874611.1"/>
    </source>
</evidence>
<evidence type="ECO:0000256" key="4">
    <source>
        <dbReference type="ARBA" id="ARBA00022553"/>
    </source>
</evidence>
<keyword evidence="5" id="KW-0221">Differentiation</keyword>
<comment type="caution">
    <text evidence="8">The sequence shown here is derived from an EMBL/GenBank/DDBJ whole genome shotgun (WGS) entry which is preliminary data.</text>
</comment>
<name>A0ABD3WKW6_SINWO</name>
<dbReference type="GO" id="GO:0030154">
    <property type="term" value="P:cell differentiation"/>
    <property type="evidence" value="ECO:0007669"/>
    <property type="project" value="UniProtKB-KW"/>
</dbReference>
<keyword evidence="9" id="KW-1185">Reference proteome</keyword>
<evidence type="ECO:0000256" key="3">
    <source>
        <dbReference type="ARBA" id="ARBA00022473"/>
    </source>
</evidence>
<dbReference type="EMBL" id="JBJQND010000006">
    <property type="protein sequence ID" value="KAL3874612.1"/>
    <property type="molecule type" value="Genomic_DNA"/>
</dbReference>
<dbReference type="GO" id="GO:0007283">
    <property type="term" value="P:spermatogenesis"/>
    <property type="evidence" value="ECO:0007669"/>
    <property type="project" value="UniProtKB-KW"/>
</dbReference>
<proteinExistence type="predicted"/>
<reference evidence="8 9" key="1">
    <citation type="submission" date="2024-11" db="EMBL/GenBank/DDBJ databases">
        <title>Chromosome-level genome assembly of the freshwater bivalve Anodonta woodiana.</title>
        <authorList>
            <person name="Chen X."/>
        </authorList>
    </citation>
    <scope>NUCLEOTIDE SEQUENCE [LARGE SCALE GENOMIC DNA]</scope>
    <source>
        <strain evidence="8">MN2024</strain>
        <tissue evidence="8">Gills</tissue>
    </source>
</reference>
<dbReference type="InterPro" id="IPR009685">
    <property type="entry name" value="MEA1"/>
</dbReference>
<dbReference type="PANTHER" id="PTHR17005">
    <property type="entry name" value="MALE-ENHANCED ANTIGEN-1"/>
    <property type="match status" value="1"/>
</dbReference>
<keyword evidence="3" id="KW-0217">Developmental protein</keyword>
<organism evidence="8 9">
    <name type="scientific">Sinanodonta woodiana</name>
    <name type="common">Chinese pond mussel</name>
    <name type="synonym">Anodonta woodiana</name>
    <dbReference type="NCBI Taxonomy" id="1069815"/>
    <lineage>
        <taxon>Eukaryota</taxon>
        <taxon>Metazoa</taxon>
        <taxon>Spiralia</taxon>
        <taxon>Lophotrochozoa</taxon>
        <taxon>Mollusca</taxon>
        <taxon>Bivalvia</taxon>
        <taxon>Autobranchia</taxon>
        <taxon>Heteroconchia</taxon>
        <taxon>Palaeoheterodonta</taxon>
        <taxon>Unionida</taxon>
        <taxon>Unionoidea</taxon>
        <taxon>Unionidae</taxon>
        <taxon>Unioninae</taxon>
        <taxon>Sinanodonta</taxon>
    </lineage>
</organism>
<feature type="region of interest" description="Disordered" evidence="7">
    <location>
        <begin position="186"/>
        <end position="209"/>
    </location>
</feature>
<keyword evidence="4" id="KW-0597">Phosphoprotein</keyword>
<evidence type="ECO:0000313" key="9">
    <source>
        <dbReference type="Proteomes" id="UP001634394"/>
    </source>
</evidence>
<dbReference type="Proteomes" id="UP001634394">
    <property type="component" value="Unassembled WGS sequence"/>
</dbReference>
<protein>
    <recommendedName>
        <fullName evidence="2">Male-enhanced antigen 1</fullName>
    </recommendedName>
</protein>
<accession>A0ABD3WKW6</accession>
<dbReference type="Pfam" id="PF06910">
    <property type="entry name" value="MEA1"/>
    <property type="match status" value="1"/>
</dbReference>
<comment type="function">
    <text evidence="1">May play an important role in spermatogenesis and/or testis development.</text>
</comment>
<dbReference type="AlphaFoldDB" id="A0ABD3WKW6"/>
<feature type="compositionally biased region" description="Basic and acidic residues" evidence="7">
    <location>
        <begin position="1"/>
        <end position="12"/>
    </location>
</feature>
<evidence type="ECO:0000256" key="5">
    <source>
        <dbReference type="ARBA" id="ARBA00022782"/>
    </source>
</evidence>
<feature type="compositionally biased region" description="Polar residues" evidence="7">
    <location>
        <begin position="66"/>
        <end position="82"/>
    </location>
</feature>
<evidence type="ECO:0000256" key="7">
    <source>
        <dbReference type="SAM" id="MobiDB-lite"/>
    </source>
</evidence>